<dbReference type="Proteomes" id="UP000626109">
    <property type="component" value="Unassembled WGS sequence"/>
</dbReference>
<organism evidence="3 4">
    <name type="scientific">Polarella glacialis</name>
    <name type="common">Dinoflagellate</name>
    <dbReference type="NCBI Taxonomy" id="89957"/>
    <lineage>
        <taxon>Eukaryota</taxon>
        <taxon>Sar</taxon>
        <taxon>Alveolata</taxon>
        <taxon>Dinophyceae</taxon>
        <taxon>Suessiales</taxon>
        <taxon>Suessiaceae</taxon>
        <taxon>Polarella</taxon>
    </lineage>
</organism>
<gene>
    <name evidence="3" type="ORF">PGLA2088_LOCUS43683</name>
</gene>
<evidence type="ECO:0000259" key="2">
    <source>
        <dbReference type="Pfam" id="PF00326"/>
    </source>
</evidence>
<dbReference type="InterPro" id="IPR050955">
    <property type="entry name" value="Plant_Biomass_Hydrol_Est"/>
</dbReference>
<evidence type="ECO:0000313" key="4">
    <source>
        <dbReference type="Proteomes" id="UP000626109"/>
    </source>
</evidence>
<dbReference type="InterPro" id="IPR029058">
    <property type="entry name" value="AB_hydrolase_fold"/>
</dbReference>
<dbReference type="PANTHER" id="PTHR43037:SF4">
    <property type="entry name" value="PEPTIDASE S9 PROLYL OLIGOPEPTIDASE CATALYTIC DOMAIN-CONTAINING PROTEIN"/>
    <property type="match status" value="1"/>
</dbReference>
<keyword evidence="1" id="KW-0732">Signal</keyword>
<proteinExistence type="predicted"/>
<reference evidence="3" key="1">
    <citation type="submission" date="2021-02" db="EMBL/GenBank/DDBJ databases">
        <authorList>
            <person name="Dougan E. K."/>
            <person name="Rhodes N."/>
            <person name="Thang M."/>
            <person name="Chan C."/>
        </authorList>
    </citation>
    <scope>NUCLEOTIDE SEQUENCE</scope>
</reference>
<dbReference type="GO" id="GO:0008236">
    <property type="term" value="F:serine-type peptidase activity"/>
    <property type="evidence" value="ECO:0007669"/>
    <property type="project" value="InterPro"/>
</dbReference>
<name>A0A813LDQ3_POLGL</name>
<dbReference type="InterPro" id="IPR001375">
    <property type="entry name" value="Peptidase_S9_cat"/>
</dbReference>
<dbReference type="Pfam" id="PF00326">
    <property type="entry name" value="Peptidase_S9"/>
    <property type="match status" value="1"/>
</dbReference>
<dbReference type="SUPFAM" id="SSF53474">
    <property type="entry name" value="alpha/beta-Hydrolases"/>
    <property type="match status" value="1"/>
</dbReference>
<comment type="caution">
    <text evidence="3">The sequence shown here is derived from an EMBL/GenBank/DDBJ whole genome shotgun (WGS) entry which is preliminary data.</text>
</comment>
<sequence length="696" mass="74164">MDDFEESTMPEVASGTVAGVVHLRVHNTNSAWMRGLVLQLPPELNDHIEAVGHEEKLGISLAPGQASPVSMQIRLRSEVHELPCQVVLKLQLRAAEGLQVPLNATRRLKCRNASEENYLVTFVDKDGSPQMAGVRAPTRPCNEQGCPVILSLHGMDVPASRQAYAYKPKANAWVLAPHGRSAFAGLNWQNQGHRSAWAALAALKEHSRLFGSGDRPADISRVIFTGHSNGGFGALLLATEQPDLALGVAPLAGMLRLHGPSGSAQSSPRKVQKVQDLLDRSIEPYNLGHVAGNVVGIPCLARTGAEDEVIHPSSTRQLVQAIKQGGGDCSAVEVPGKGHWWWDTETTMDGGAVDDAQMSAFREHCLEQRRPRLPGQFVISCVSLDMCGGRGGLRLLQQMEPFMLSQVLVDVRHESQKDLWEVQTDNLVALGWNSGSAAAESMARGGLVVDGTKFSADDLREANFACRRSGSSNWRLCPSAASCCEQLKRRPEQAGPLRSVFEGPLLAVIGTLGLGARERHLDAAVLLANSLFSVGGGTTSIAFDSDGVIPEGELTTNLLLLGGPESNTWSAELLAKGALPDLRLGPHGQIGIGPCDFQGANMGVVALGPLPGGKRVFAVMSASSTPALARLLGALGRLSERNLWQVRLPDYMVVEDAAGKRGVNGILAAGFWGGASGWDWSASQGYASCVDEHSEL</sequence>
<dbReference type="GO" id="GO:0006508">
    <property type="term" value="P:proteolysis"/>
    <property type="evidence" value="ECO:0007669"/>
    <property type="project" value="InterPro"/>
</dbReference>
<dbReference type="AlphaFoldDB" id="A0A813LDQ3"/>
<accession>A0A813LDQ3</accession>
<dbReference type="EMBL" id="CAJNNW010034876">
    <property type="protein sequence ID" value="CAE8724367.1"/>
    <property type="molecule type" value="Genomic_DNA"/>
</dbReference>
<dbReference type="PANTHER" id="PTHR43037">
    <property type="entry name" value="UNNAMED PRODUCT-RELATED"/>
    <property type="match status" value="1"/>
</dbReference>
<evidence type="ECO:0000256" key="1">
    <source>
        <dbReference type="ARBA" id="ARBA00022729"/>
    </source>
</evidence>
<protein>
    <recommendedName>
        <fullName evidence="2">Peptidase S9 prolyl oligopeptidase catalytic domain-containing protein</fullName>
    </recommendedName>
</protein>
<feature type="domain" description="Peptidase S9 prolyl oligopeptidase catalytic" evidence="2">
    <location>
        <begin position="217"/>
        <end position="344"/>
    </location>
</feature>
<dbReference type="Gene3D" id="3.40.50.1820">
    <property type="entry name" value="alpha/beta hydrolase"/>
    <property type="match status" value="1"/>
</dbReference>
<evidence type="ECO:0000313" key="3">
    <source>
        <dbReference type="EMBL" id="CAE8724367.1"/>
    </source>
</evidence>